<evidence type="ECO:0000313" key="7">
    <source>
        <dbReference type="Proteomes" id="UP001501468"/>
    </source>
</evidence>
<gene>
    <name evidence="6" type="ORF">GCM10022399_01330</name>
</gene>
<dbReference type="CDD" id="cd00293">
    <property type="entry name" value="USP-like"/>
    <property type="match status" value="1"/>
</dbReference>
<dbReference type="PANTHER" id="PTHR46268">
    <property type="entry name" value="STRESS RESPONSE PROTEIN NHAX"/>
    <property type="match status" value="1"/>
</dbReference>
<dbReference type="RefSeq" id="WP_344940066.1">
    <property type="nucleotide sequence ID" value="NZ_BAABDC010000001.1"/>
</dbReference>
<feature type="compositionally biased region" description="Basic and acidic residues" evidence="4">
    <location>
        <begin position="23"/>
        <end position="34"/>
    </location>
</feature>
<keyword evidence="7" id="KW-1185">Reference proteome</keyword>
<dbReference type="InterPro" id="IPR006016">
    <property type="entry name" value="UspA"/>
</dbReference>
<comment type="caution">
    <text evidence="6">The sequence shown here is derived from an EMBL/GenBank/DDBJ whole genome shotgun (WGS) entry which is preliminary data.</text>
</comment>
<name>A0ABP7CF67_9MICO</name>
<feature type="region of interest" description="Disordered" evidence="4">
    <location>
        <begin position="1"/>
        <end position="38"/>
    </location>
</feature>
<keyword evidence="3" id="KW-0067">ATP-binding</keyword>
<proteinExistence type="inferred from homology"/>
<dbReference type="SUPFAM" id="SSF52402">
    <property type="entry name" value="Adenine nucleotide alpha hydrolases-like"/>
    <property type="match status" value="1"/>
</dbReference>
<dbReference type="Gene3D" id="3.40.50.620">
    <property type="entry name" value="HUPs"/>
    <property type="match status" value="1"/>
</dbReference>
<dbReference type="Pfam" id="PF00582">
    <property type="entry name" value="Usp"/>
    <property type="match status" value="1"/>
</dbReference>
<feature type="domain" description="UspA" evidence="5">
    <location>
        <begin position="36"/>
        <end position="174"/>
    </location>
</feature>
<comment type="similarity">
    <text evidence="1">Belongs to the universal stress protein A family.</text>
</comment>
<dbReference type="PANTHER" id="PTHR46268:SF27">
    <property type="entry name" value="UNIVERSAL STRESS PROTEIN RV2623"/>
    <property type="match status" value="1"/>
</dbReference>
<evidence type="ECO:0000256" key="1">
    <source>
        <dbReference type="ARBA" id="ARBA00008791"/>
    </source>
</evidence>
<reference evidence="7" key="1">
    <citation type="journal article" date="2019" name="Int. J. Syst. Evol. Microbiol.">
        <title>The Global Catalogue of Microorganisms (GCM) 10K type strain sequencing project: providing services to taxonomists for standard genome sequencing and annotation.</title>
        <authorList>
            <consortium name="The Broad Institute Genomics Platform"/>
            <consortium name="The Broad Institute Genome Sequencing Center for Infectious Disease"/>
            <person name="Wu L."/>
            <person name="Ma J."/>
        </authorList>
    </citation>
    <scope>NUCLEOTIDE SEQUENCE [LARGE SCALE GENOMIC DNA]</scope>
    <source>
        <strain evidence="7">JCM 17125</strain>
    </source>
</reference>
<evidence type="ECO:0000313" key="6">
    <source>
        <dbReference type="EMBL" id="GAA3689363.1"/>
    </source>
</evidence>
<dbReference type="Proteomes" id="UP001501468">
    <property type="component" value="Unassembled WGS sequence"/>
</dbReference>
<keyword evidence="2" id="KW-0547">Nucleotide-binding</keyword>
<protein>
    <recommendedName>
        <fullName evidence="5">UspA domain-containing protein</fullName>
    </recommendedName>
</protein>
<dbReference type="InterPro" id="IPR006015">
    <property type="entry name" value="Universal_stress_UspA"/>
</dbReference>
<evidence type="ECO:0000256" key="2">
    <source>
        <dbReference type="ARBA" id="ARBA00022741"/>
    </source>
</evidence>
<evidence type="ECO:0000256" key="3">
    <source>
        <dbReference type="ARBA" id="ARBA00022840"/>
    </source>
</evidence>
<organism evidence="6 7">
    <name type="scientific">Terrabacter ginsenosidimutans</name>
    <dbReference type="NCBI Taxonomy" id="490575"/>
    <lineage>
        <taxon>Bacteria</taxon>
        <taxon>Bacillati</taxon>
        <taxon>Actinomycetota</taxon>
        <taxon>Actinomycetes</taxon>
        <taxon>Micrococcales</taxon>
        <taxon>Intrasporangiaceae</taxon>
        <taxon>Terrabacter</taxon>
    </lineage>
</organism>
<accession>A0ABP7CF67</accession>
<dbReference type="InterPro" id="IPR014729">
    <property type="entry name" value="Rossmann-like_a/b/a_fold"/>
</dbReference>
<evidence type="ECO:0000259" key="5">
    <source>
        <dbReference type="Pfam" id="PF00582"/>
    </source>
</evidence>
<evidence type="ECO:0000256" key="4">
    <source>
        <dbReference type="SAM" id="MobiDB-lite"/>
    </source>
</evidence>
<dbReference type="PRINTS" id="PR01438">
    <property type="entry name" value="UNVRSLSTRESS"/>
</dbReference>
<sequence>MDETTRPDGGPTAADATRSAAPVEREPEAHESGSRGRIVVGVDGSKQSRIALRWACADARAKGDVVVAAAVWHLYPLAPPERVGASPWWFTADPQEATEAYLGEVVDEVAADFPDVVVEQRVLSGHAAEELIRLSATAEEVVLGATGSGGFVGMTLGSTSRAVLEHALSTVVLAR</sequence>
<dbReference type="EMBL" id="BAABDC010000001">
    <property type="protein sequence ID" value="GAA3689363.1"/>
    <property type="molecule type" value="Genomic_DNA"/>
</dbReference>